<evidence type="ECO:0000313" key="8">
    <source>
        <dbReference type="EMBL" id="MTG90250.1"/>
    </source>
</evidence>
<feature type="transmembrane region" description="Helical" evidence="7">
    <location>
        <begin position="77"/>
        <end position="95"/>
    </location>
</feature>
<dbReference type="GO" id="GO:0005886">
    <property type="term" value="C:plasma membrane"/>
    <property type="evidence" value="ECO:0007669"/>
    <property type="project" value="UniProtKB-SubCell"/>
</dbReference>
<evidence type="ECO:0000256" key="4">
    <source>
        <dbReference type="ARBA" id="ARBA00022989"/>
    </source>
</evidence>
<keyword evidence="4 7" id="KW-1133">Transmembrane helix</keyword>
<dbReference type="InterPro" id="IPR019108">
    <property type="entry name" value="Caa3_assmbl_CtaG-rel"/>
</dbReference>
<comment type="caution">
    <text evidence="8">The sequence shown here is derived from an EMBL/GenBank/DDBJ whole genome shotgun (WGS) entry which is preliminary data.</text>
</comment>
<feature type="region of interest" description="Disordered" evidence="6">
    <location>
        <begin position="1"/>
        <end position="25"/>
    </location>
</feature>
<evidence type="ECO:0000256" key="7">
    <source>
        <dbReference type="SAM" id="Phobius"/>
    </source>
</evidence>
<evidence type="ECO:0000256" key="3">
    <source>
        <dbReference type="ARBA" id="ARBA00022692"/>
    </source>
</evidence>
<proteinExistence type="predicted"/>
<keyword evidence="5 7" id="KW-0472">Membrane</keyword>
<name>A0A6N7ZLM5_9MICO</name>
<protein>
    <submittedName>
        <fullName evidence="8">Uncharacterized protein</fullName>
    </submittedName>
</protein>
<comment type="subcellular location">
    <subcellularLocation>
        <location evidence="1">Cell membrane</location>
        <topology evidence="1">Multi-pass membrane protein</topology>
    </subcellularLocation>
</comment>
<organism evidence="8 9">
    <name type="scientific">Cellulosimicrobium composti</name>
    <dbReference type="NCBI Taxonomy" id="2672572"/>
    <lineage>
        <taxon>Bacteria</taxon>
        <taxon>Bacillati</taxon>
        <taxon>Actinomycetota</taxon>
        <taxon>Actinomycetes</taxon>
        <taxon>Micrococcales</taxon>
        <taxon>Promicromonosporaceae</taxon>
        <taxon>Cellulosimicrobium</taxon>
    </lineage>
</organism>
<evidence type="ECO:0000256" key="2">
    <source>
        <dbReference type="ARBA" id="ARBA00022475"/>
    </source>
</evidence>
<evidence type="ECO:0000313" key="9">
    <source>
        <dbReference type="Proteomes" id="UP000440668"/>
    </source>
</evidence>
<dbReference type="Proteomes" id="UP000440668">
    <property type="component" value="Unassembled WGS sequence"/>
</dbReference>
<dbReference type="Pfam" id="PF09678">
    <property type="entry name" value="Caa3_CtaG"/>
    <property type="match status" value="1"/>
</dbReference>
<dbReference type="EMBL" id="WMKA01000042">
    <property type="protein sequence ID" value="MTG90250.1"/>
    <property type="molecule type" value="Genomic_DNA"/>
</dbReference>
<gene>
    <name evidence="8" type="ORF">GJV82_15070</name>
</gene>
<evidence type="ECO:0000256" key="1">
    <source>
        <dbReference type="ARBA" id="ARBA00004651"/>
    </source>
</evidence>
<keyword evidence="3 7" id="KW-0812">Transmembrane</keyword>
<evidence type="ECO:0000256" key="5">
    <source>
        <dbReference type="ARBA" id="ARBA00023136"/>
    </source>
</evidence>
<keyword evidence="2" id="KW-1003">Cell membrane</keyword>
<feature type="compositionally biased region" description="Basic residues" evidence="6">
    <location>
        <begin position="7"/>
        <end position="16"/>
    </location>
</feature>
<accession>A0A6N7ZLM5</accession>
<sequence length="135" mass="14403">MGGVRPVRGRRRHHGGARAPSPPRDARAREACCACARDHPVDGAALTADHRCGYLFFWVVPGIDPGPTRAAYPIRPLILLIAMAFHAFFGVAVIADQQILAADWWASIGYTATTTLLDDQADGSSIAWGAGEPPT</sequence>
<reference evidence="8 9" key="1">
    <citation type="submission" date="2019-11" db="EMBL/GenBank/DDBJ databases">
        <title>Cellulosimicrobium composti sp. nov. isolated from a compost.</title>
        <authorList>
            <person name="Yang Y."/>
        </authorList>
    </citation>
    <scope>NUCLEOTIDE SEQUENCE [LARGE SCALE GENOMIC DNA]</scope>
    <source>
        <strain evidence="8 9">BIT-GX5</strain>
    </source>
</reference>
<evidence type="ECO:0000256" key="6">
    <source>
        <dbReference type="SAM" id="MobiDB-lite"/>
    </source>
</evidence>
<dbReference type="AlphaFoldDB" id="A0A6N7ZLM5"/>